<proteinExistence type="predicted"/>
<organism evidence="2 3">
    <name type="scientific">Microcella putealis</name>
    <dbReference type="NCBI Taxonomy" id="337005"/>
    <lineage>
        <taxon>Bacteria</taxon>
        <taxon>Bacillati</taxon>
        <taxon>Actinomycetota</taxon>
        <taxon>Actinomycetes</taxon>
        <taxon>Micrococcales</taxon>
        <taxon>Microbacteriaceae</taxon>
        <taxon>Microcella</taxon>
    </lineage>
</organism>
<evidence type="ECO:0008006" key="4">
    <source>
        <dbReference type="Google" id="ProtNLM"/>
    </source>
</evidence>
<keyword evidence="3" id="KW-1185">Reference proteome</keyword>
<dbReference type="Proteomes" id="UP000293519">
    <property type="component" value="Unassembled WGS sequence"/>
</dbReference>
<sequence length="322" mass="35158">MITLSDYADDRGLIRVATINDPGVRAQTAAGARRGELVRLARGCYLPTTLWDSLEPDARYRARIRAAVTGRLAPDELVCGISAAAMWRLPVSGRWPASVHTVRPRHGGGRRSGIVTRHSSSVPDPGDWVEGLPVTTLARTVADLAGGHSRYVGVSVADAALAGLFASDDYSFSRKPAERALLAAEAERLPLSAGRTRALSAVAFADARSANVGESRVRVTLDRLGVPAPELQTPFVVPSGKTYFADFWWPDQRFILEFDGKRKYLDPRYRGGRTADEVVYDEKVREDALRAEVRGFARADWDEAGSPERLGARLRQAGFVFP</sequence>
<gene>
    <name evidence="2" type="ORF">EV141_1089</name>
</gene>
<comment type="caution">
    <text evidence="2">The sequence shown here is derived from an EMBL/GenBank/DDBJ whole genome shotgun (WGS) entry which is preliminary data.</text>
</comment>
<dbReference type="EMBL" id="SGWW01000002">
    <property type="protein sequence ID" value="RZS57377.1"/>
    <property type="molecule type" value="Genomic_DNA"/>
</dbReference>
<accession>A0A4Q7LST8</accession>
<name>A0A4Q7LST8_9MICO</name>
<evidence type="ECO:0000256" key="1">
    <source>
        <dbReference type="SAM" id="MobiDB-lite"/>
    </source>
</evidence>
<protein>
    <recommendedName>
        <fullName evidence="4">Transcriptional regulator, AbiEi antitoxin, Type IV TA system</fullName>
    </recommendedName>
</protein>
<reference evidence="2 3" key="1">
    <citation type="journal article" date="2015" name="Stand. Genomic Sci.">
        <title>Genomic Encyclopedia of Bacterial and Archaeal Type Strains, Phase III: the genomes of soil and plant-associated and newly described type strains.</title>
        <authorList>
            <person name="Whitman W.B."/>
            <person name="Woyke T."/>
            <person name="Klenk H.P."/>
            <person name="Zhou Y."/>
            <person name="Lilburn T.G."/>
            <person name="Beck B.J."/>
            <person name="De Vos P."/>
            <person name="Vandamme P."/>
            <person name="Eisen J.A."/>
            <person name="Garrity G."/>
            <person name="Hugenholtz P."/>
            <person name="Kyrpides N.C."/>
        </authorList>
    </citation>
    <scope>NUCLEOTIDE SEQUENCE [LARGE SCALE GENOMIC DNA]</scope>
    <source>
        <strain evidence="2 3">CV2</strain>
    </source>
</reference>
<dbReference type="RefSeq" id="WP_130484956.1">
    <property type="nucleotide sequence ID" value="NZ_SGWW01000002.1"/>
</dbReference>
<dbReference type="OrthoDB" id="5517693at2"/>
<dbReference type="AlphaFoldDB" id="A0A4Q7LST8"/>
<evidence type="ECO:0000313" key="3">
    <source>
        <dbReference type="Proteomes" id="UP000293519"/>
    </source>
</evidence>
<feature type="region of interest" description="Disordered" evidence="1">
    <location>
        <begin position="101"/>
        <end position="122"/>
    </location>
</feature>
<evidence type="ECO:0000313" key="2">
    <source>
        <dbReference type="EMBL" id="RZS57377.1"/>
    </source>
</evidence>